<name>A0ABR1SGA2_9PEZI</name>
<reference evidence="2 3" key="1">
    <citation type="submission" date="2023-01" db="EMBL/GenBank/DDBJ databases">
        <title>Analysis of 21 Apiospora genomes using comparative genomics revels a genus with tremendous synthesis potential of carbohydrate active enzymes and secondary metabolites.</title>
        <authorList>
            <person name="Sorensen T."/>
        </authorList>
    </citation>
    <scope>NUCLEOTIDE SEQUENCE [LARGE SCALE GENOMIC DNA]</scope>
    <source>
        <strain evidence="2 3">CBS 33761</strain>
    </source>
</reference>
<dbReference type="PANTHER" id="PTHR39603">
    <property type="entry name" value="CYANOVIRIN-N DOMAIN-CONTAINING PROTEIN"/>
    <property type="match status" value="1"/>
</dbReference>
<protein>
    <submittedName>
        <fullName evidence="2">Uncharacterized protein</fullName>
    </submittedName>
</protein>
<sequence length="184" mass="19515">MLTKATFTVLSCLAAVTVGGVLYDPMTPMHPWLPRPPLDRIITTAPQAGTPPTPSPIATPDEQEVFVSALNVTTTAPNRLTARQSRASCDKDAYCYAVGAAYCVTYLAGLGQRECRVGVGTVRMCKRYNAGIWGLAIRGEAANSCVNVARAAGRILDLCTHSDNQVTGQNPLDSDGNFDVIISA</sequence>
<feature type="chain" id="PRO_5045201013" evidence="1">
    <location>
        <begin position="20"/>
        <end position="184"/>
    </location>
</feature>
<proteinExistence type="predicted"/>
<evidence type="ECO:0000313" key="2">
    <source>
        <dbReference type="EMBL" id="KAK8030254.1"/>
    </source>
</evidence>
<gene>
    <name evidence="2" type="ORF">PG993_011545</name>
</gene>
<evidence type="ECO:0000313" key="3">
    <source>
        <dbReference type="Proteomes" id="UP001444661"/>
    </source>
</evidence>
<dbReference type="EMBL" id="JAQQWK010000010">
    <property type="protein sequence ID" value="KAK8030254.1"/>
    <property type="molecule type" value="Genomic_DNA"/>
</dbReference>
<evidence type="ECO:0000256" key="1">
    <source>
        <dbReference type="SAM" id="SignalP"/>
    </source>
</evidence>
<feature type="signal peptide" evidence="1">
    <location>
        <begin position="1"/>
        <end position="19"/>
    </location>
</feature>
<dbReference type="Proteomes" id="UP001444661">
    <property type="component" value="Unassembled WGS sequence"/>
</dbReference>
<dbReference type="PANTHER" id="PTHR39603:SF1">
    <property type="entry name" value="CYANOVIRIN-N DOMAIN-CONTAINING PROTEIN"/>
    <property type="match status" value="1"/>
</dbReference>
<comment type="caution">
    <text evidence="2">The sequence shown here is derived from an EMBL/GenBank/DDBJ whole genome shotgun (WGS) entry which is preliminary data.</text>
</comment>
<keyword evidence="1" id="KW-0732">Signal</keyword>
<organism evidence="2 3">
    <name type="scientific">Apiospora rasikravindrae</name>
    <dbReference type="NCBI Taxonomy" id="990691"/>
    <lineage>
        <taxon>Eukaryota</taxon>
        <taxon>Fungi</taxon>
        <taxon>Dikarya</taxon>
        <taxon>Ascomycota</taxon>
        <taxon>Pezizomycotina</taxon>
        <taxon>Sordariomycetes</taxon>
        <taxon>Xylariomycetidae</taxon>
        <taxon>Amphisphaeriales</taxon>
        <taxon>Apiosporaceae</taxon>
        <taxon>Apiospora</taxon>
    </lineage>
</organism>
<keyword evidence="3" id="KW-1185">Reference proteome</keyword>
<accession>A0ABR1SGA2</accession>